<keyword evidence="1" id="KW-0472">Membrane</keyword>
<dbReference type="Proteomes" id="UP000655420">
    <property type="component" value="Unassembled WGS sequence"/>
</dbReference>
<proteinExistence type="predicted"/>
<dbReference type="EMBL" id="JAEHHL010000017">
    <property type="protein sequence ID" value="MBK0401292.1"/>
    <property type="molecule type" value="Genomic_DNA"/>
</dbReference>
<keyword evidence="1" id="KW-0812">Transmembrane</keyword>
<evidence type="ECO:0008006" key="4">
    <source>
        <dbReference type="Google" id="ProtNLM"/>
    </source>
</evidence>
<keyword evidence="1" id="KW-1133">Transmembrane helix</keyword>
<keyword evidence="3" id="KW-1185">Reference proteome</keyword>
<evidence type="ECO:0000313" key="3">
    <source>
        <dbReference type="Proteomes" id="UP000655420"/>
    </source>
</evidence>
<reference evidence="2" key="1">
    <citation type="submission" date="2020-12" db="EMBL/GenBank/DDBJ databases">
        <title>Bacterial taxonomy.</title>
        <authorList>
            <person name="Pan X."/>
        </authorList>
    </citation>
    <scope>NUCLEOTIDE SEQUENCE</scope>
    <source>
        <strain evidence="2">M0105</strain>
    </source>
</reference>
<feature type="transmembrane region" description="Helical" evidence="1">
    <location>
        <begin position="6"/>
        <end position="25"/>
    </location>
</feature>
<sequence length="87" mass="10135">MLRIVLASVVLFGLLLGLYVALDWYMRWARRRSLEEEYTEDPSQPLTMEDFVDRGLAKYERSIEKRLLIGVVFLPLIVIAALAFFIN</sequence>
<name>A0A8J7SIC2_9RHOB</name>
<protein>
    <recommendedName>
        <fullName evidence="4">Cation/multidrug efflux pump</fullName>
    </recommendedName>
</protein>
<accession>A0A8J7SIC2</accession>
<evidence type="ECO:0000313" key="2">
    <source>
        <dbReference type="EMBL" id="MBK0401292.1"/>
    </source>
</evidence>
<comment type="caution">
    <text evidence="2">The sequence shown here is derived from an EMBL/GenBank/DDBJ whole genome shotgun (WGS) entry which is preliminary data.</text>
</comment>
<evidence type="ECO:0000256" key="1">
    <source>
        <dbReference type="SAM" id="Phobius"/>
    </source>
</evidence>
<feature type="transmembrane region" description="Helical" evidence="1">
    <location>
        <begin position="67"/>
        <end position="86"/>
    </location>
</feature>
<gene>
    <name evidence="2" type="ORF">H0I76_19005</name>
</gene>
<dbReference type="AlphaFoldDB" id="A0A8J7SIC2"/>
<dbReference type="RefSeq" id="WP_200613695.1">
    <property type="nucleotide sequence ID" value="NZ_JAEHHL010000017.1"/>
</dbReference>
<organism evidence="2 3">
    <name type="scientific">Thermohalobaculum xanthum</name>
    <dbReference type="NCBI Taxonomy" id="2753746"/>
    <lineage>
        <taxon>Bacteria</taxon>
        <taxon>Pseudomonadati</taxon>
        <taxon>Pseudomonadota</taxon>
        <taxon>Alphaproteobacteria</taxon>
        <taxon>Rhodobacterales</taxon>
        <taxon>Paracoccaceae</taxon>
        <taxon>Thermohalobaculum</taxon>
    </lineage>
</organism>